<evidence type="ECO:0000259" key="1">
    <source>
        <dbReference type="Pfam" id="PF13649"/>
    </source>
</evidence>
<dbReference type="Pfam" id="PF13649">
    <property type="entry name" value="Methyltransf_25"/>
    <property type="match status" value="1"/>
</dbReference>
<dbReference type="PANTHER" id="PTHR43667:SF2">
    <property type="entry name" value="FATTY ACID C-METHYL TRANSFERASE"/>
    <property type="match status" value="1"/>
</dbReference>
<evidence type="ECO:0000313" key="4">
    <source>
        <dbReference type="Proteomes" id="UP000214975"/>
    </source>
</evidence>
<dbReference type="AlphaFoldDB" id="A0A231VKU8"/>
<dbReference type="EMBL" id="NKHD01000012">
    <property type="protein sequence ID" value="OXT08591.1"/>
    <property type="molecule type" value="Genomic_DNA"/>
</dbReference>
<proteinExistence type="predicted"/>
<name>A0A231VKU8_THETR</name>
<dbReference type="InterPro" id="IPR050723">
    <property type="entry name" value="CFA/CMAS"/>
</dbReference>
<keyword evidence="3" id="KW-0489">Methyltransferase</keyword>
<dbReference type="InterPro" id="IPR041698">
    <property type="entry name" value="Methyltransf_25"/>
</dbReference>
<dbReference type="CDD" id="cd02440">
    <property type="entry name" value="AdoMet_MTases"/>
    <property type="match status" value="1"/>
</dbReference>
<dbReference type="Proteomes" id="UP000215301">
    <property type="component" value="Unassembled WGS sequence"/>
</dbReference>
<reference evidence="3 5" key="2">
    <citation type="submission" date="2017-06" db="EMBL/GenBank/DDBJ databases">
        <title>Isolation and characterization of a thermophilic and butanogenic Thermoanaerobacterium thermosaccharolyticum M5 capable of efficient degradation of hemicellulose.</title>
        <authorList>
            <person name="Xin F."/>
            <person name="Jiang Y."/>
        </authorList>
    </citation>
    <scope>NUCLEOTIDE SEQUENCE [LARGE SCALE GENOMIC DNA]</scope>
    <source>
        <strain evidence="3 5">M5</strain>
    </source>
</reference>
<evidence type="ECO:0000313" key="3">
    <source>
        <dbReference type="EMBL" id="OXT08591.1"/>
    </source>
</evidence>
<organism evidence="3 5">
    <name type="scientific">Thermoanaerobacterium thermosaccharolyticum</name>
    <name type="common">Clostridium thermosaccharolyticum</name>
    <dbReference type="NCBI Taxonomy" id="1517"/>
    <lineage>
        <taxon>Bacteria</taxon>
        <taxon>Bacillati</taxon>
        <taxon>Bacillota</taxon>
        <taxon>Clostridia</taxon>
        <taxon>Thermoanaerobacterales</taxon>
        <taxon>Thermoanaerobacteraceae</taxon>
        <taxon>Thermoanaerobacterium</taxon>
    </lineage>
</organism>
<dbReference type="GO" id="GO:0008168">
    <property type="term" value="F:methyltransferase activity"/>
    <property type="evidence" value="ECO:0007669"/>
    <property type="project" value="UniProtKB-KW"/>
</dbReference>
<dbReference type="Gene3D" id="3.40.50.150">
    <property type="entry name" value="Vaccinia Virus protein VP39"/>
    <property type="match status" value="1"/>
</dbReference>
<dbReference type="EMBL" id="CP016893">
    <property type="protein sequence ID" value="AST56962.1"/>
    <property type="molecule type" value="Genomic_DNA"/>
</dbReference>
<dbReference type="RefSeq" id="WP_094044452.1">
    <property type="nucleotide sequence ID" value="NZ_CP016893.1"/>
</dbReference>
<reference evidence="2 4" key="1">
    <citation type="submission" date="2016-08" db="EMBL/GenBank/DDBJ databases">
        <title>A novel genetic cassette of butanologenic Thermoanaerobacterium thermosaccharolyticum that directly convert cellulose to butanol.</title>
        <authorList>
            <person name="Li T."/>
            <person name="He J."/>
        </authorList>
    </citation>
    <scope>NUCLEOTIDE SEQUENCE [LARGE SCALE GENOMIC DNA]</scope>
    <source>
        <strain evidence="2 4">TG57</strain>
    </source>
</reference>
<dbReference type="GO" id="GO:0032259">
    <property type="term" value="P:methylation"/>
    <property type="evidence" value="ECO:0007669"/>
    <property type="project" value="UniProtKB-KW"/>
</dbReference>
<dbReference type="InterPro" id="IPR029063">
    <property type="entry name" value="SAM-dependent_MTases_sf"/>
</dbReference>
<dbReference type="Proteomes" id="UP000214975">
    <property type="component" value="Chromosome"/>
</dbReference>
<sequence length="244" mass="28367">MYDEFAKFYDRLGWDSYAKELWPDFKKYLDKAGFKPKTMLDLACGTGTFCIGALKDGIIVEGLDISEEMLKKAVENAKSFGFDIKFHHGDMSSFHLGKKYDLITCTFDAINHMTEFDKWKSMFNCVKNHLNEKGVFMFDMNTLKDLNDNWNNIHIRKYPNGDYYISKSISFGDSAFITFTAFLKKEGRLYEEYEETVQESSFSLDAVVDELKCAGFKDIRIMNRKFDVVEDIYSLDRAFILCSI</sequence>
<accession>A0A231VKU8</accession>
<keyword evidence="3" id="KW-0808">Transferase</keyword>
<evidence type="ECO:0000313" key="2">
    <source>
        <dbReference type="EMBL" id="AST56962.1"/>
    </source>
</evidence>
<evidence type="ECO:0000313" key="5">
    <source>
        <dbReference type="Proteomes" id="UP000215301"/>
    </source>
</evidence>
<gene>
    <name evidence="3" type="ORF">CE561_04670</name>
    <name evidence="2" type="ORF">Thert_00816</name>
</gene>
<dbReference type="PANTHER" id="PTHR43667">
    <property type="entry name" value="CYCLOPROPANE-FATTY-ACYL-PHOSPHOLIPID SYNTHASE"/>
    <property type="match status" value="1"/>
</dbReference>
<protein>
    <submittedName>
        <fullName evidence="3">Methyltransferase type 12</fullName>
    </submittedName>
    <submittedName>
        <fullName evidence="2">SAM-dependent methyltransferase</fullName>
    </submittedName>
</protein>
<feature type="domain" description="Methyltransferase" evidence="1">
    <location>
        <begin position="40"/>
        <end position="134"/>
    </location>
</feature>
<dbReference type="SUPFAM" id="SSF53335">
    <property type="entry name" value="S-adenosyl-L-methionine-dependent methyltransferases"/>
    <property type="match status" value="1"/>
</dbReference>
<dbReference type="Gene3D" id="2.20.25.110">
    <property type="entry name" value="S-adenosyl-L-methionine-dependent methyltransferases"/>
    <property type="match status" value="1"/>
</dbReference>